<accession>A0A5D3DA20</accession>
<protein>
    <submittedName>
        <fullName evidence="2">Retrotransposon protein</fullName>
    </submittedName>
</protein>
<comment type="caution">
    <text evidence="2">The sequence shown here is derived from an EMBL/GenBank/DDBJ whole genome shotgun (WGS) entry which is preliminary data.</text>
</comment>
<dbReference type="PANTHER" id="PTHR46250">
    <property type="entry name" value="MYB/SANT-LIKE DNA-BINDING DOMAIN PROTEIN-RELATED"/>
    <property type="match status" value="1"/>
</dbReference>
<proteinExistence type="predicted"/>
<dbReference type="AlphaFoldDB" id="A0A5D3DA20"/>
<dbReference type="Pfam" id="PF26138">
    <property type="entry name" value="DUF8040"/>
    <property type="match status" value="1"/>
</dbReference>
<evidence type="ECO:0000313" key="2">
    <source>
        <dbReference type="EMBL" id="TYK20320.1"/>
    </source>
</evidence>
<dbReference type="Proteomes" id="UP000321947">
    <property type="component" value="Unassembled WGS sequence"/>
</dbReference>
<dbReference type="InterPro" id="IPR058353">
    <property type="entry name" value="DUF8040"/>
</dbReference>
<reference evidence="2 3" key="1">
    <citation type="submission" date="2019-08" db="EMBL/GenBank/DDBJ databases">
        <title>Draft genome sequences of two oriental melons (Cucumis melo L. var makuwa).</title>
        <authorList>
            <person name="Kwon S.-Y."/>
        </authorList>
    </citation>
    <scope>NUCLEOTIDE SEQUENCE [LARGE SCALE GENOMIC DNA]</scope>
    <source>
        <strain evidence="3">cv. Chang Bougi</strain>
        <tissue evidence="2">Leaf</tissue>
    </source>
</reference>
<dbReference type="EMBL" id="SSTD01006392">
    <property type="protein sequence ID" value="TYK20320.1"/>
    <property type="molecule type" value="Genomic_DNA"/>
</dbReference>
<gene>
    <name evidence="2" type="ORF">E5676_scaffold708G00510</name>
</gene>
<sequence>MVAMFLHILAHDVKNRVIQRKFMRSGETIFHHFNMVLLAVIRLHDELLKKPQHNCLGALDGMYIKVNIPATADSCILRDAILRPNVRKVPKGYYYLVDVGYLNAEGFLAPYRGQRYHLQKWRGAENAPSTSKEFFNMKLICLHLISSMTSSTKLPKHNWIKEKEANLIECLVELVNAGSNVHASTIDSRIKLLKRMFHALTEMRGPTCSGFGWNDEQKYIVAEKEVFDDLVKSHPAAKGLLNKSFLHYDELSYMFEKDRATAGRSRLLRMLGQTILLGTRTAQVSEGRYVSSGSKRKRGGQTADSVEVIRTAIEYGNEQLNPIVE</sequence>
<name>A0A5D3DA20_CUCMM</name>
<organism evidence="2 3">
    <name type="scientific">Cucumis melo var. makuwa</name>
    <name type="common">Oriental melon</name>
    <dbReference type="NCBI Taxonomy" id="1194695"/>
    <lineage>
        <taxon>Eukaryota</taxon>
        <taxon>Viridiplantae</taxon>
        <taxon>Streptophyta</taxon>
        <taxon>Embryophyta</taxon>
        <taxon>Tracheophyta</taxon>
        <taxon>Spermatophyta</taxon>
        <taxon>Magnoliopsida</taxon>
        <taxon>eudicotyledons</taxon>
        <taxon>Gunneridae</taxon>
        <taxon>Pentapetalae</taxon>
        <taxon>rosids</taxon>
        <taxon>fabids</taxon>
        <taxon>Cucurbitales</taxon>
        <taxon>Cucurbitaceae</taxon>
        <taxon>Benincaseae</taxon>
        <taxon>Cucumis</taxon>
    </lineage>
</organism>
<dbReference type="PANTHER" id="PTHR46250:SF18">
    <property type="entry name" value="MYB_SANT-LIKE DOMAIN-CONTAINING PROTEIN"/>
    <property type="match status" value="1"/>
</dbReference>
<evidence type="ECO:0000259" key="1">
    <source>
        <dbReference type="Pfam" id="PF26138"/>
    </source>
</evidence>
<evidence type="ECO:0000313" key="3">
    <source>
        <dbReference type="Proteomes" id="UP000321947"/>
    </source>
</evidence>
<feature type="domain" description="DUF8040" evidence="1">
    <location>
        <begin position="2"/>
        <end position="41"/>
    </location>
</feature>